<dbReference type="PANTHER" id="PTHR37476:SF1">
    <property type="entry name" value="COILED-COIL DOMAIN-CONTAINING PROTEIN 171"/>
    <property type="match status" value="1"/>
</dbReference>
<organism evidence="2 3">
    <name type="scientific">Echeneis naucrates</name>
    <name type="common">Live sharksucker</name>
    <dbReference type="NCBI Taxonomy" id="173247"/>
    <lineage>
        <taxon>Eukaryota</taxon>
        <taxon>Metazoa</taxon>
        <taxon>Chordata</taxon>
        <taxon>Craniata</taxon>
        <taxon>Vertebrata</taxon>
        <taxon>Euteleostomi</taxon>
        <taxon>Actinopterygii</taxon>
        <taxon>Neopterygii</taxon>
        <taxon>Teleostei</taxon>
        <taxon>Neoteleostei</taxon>
        <taxon>Acanthomorphata</taxon>
        <taxon>Carangaria</taxon>
        <taxon>Carangiformes</taxon>
        <taxon>Echeneidae</taxon>
        <taxon>Echeneis</taxon>
    </lineage>
</organism>
<dbReference type="InParanoid" id="A0A665U4N2"/>
<evidence type="ECO:0000313" key="2">
    <source>
        <dbReference type="Ensembl" id="ENSENLP00000014089.1"/>
    </source>
</evidence>
<evidence type="ECO:0000256" key="1">
    <source>
        <dbReference type="SAM" id="Coils"/>
    </source>
</evidence>
<name>A0A665U4N2_ECHNA</name>
<proteinExistence type="predicted"/>
<reference evidence="2" key="3">
    <citation type="submission" date="2025-09" db="UniProtKB">
        <authorList>
            <consortium name="Ensembl"/>
        </authorList>
    </citation>
    <scope>IDENTIFICATION</scope>
</reference>
<keyword evidence="3" id="KW-1185">Reference proteome</keyword>
<accession>A0A665U4N2</accession>
<evidence type="ECO:0000313" key="3">
    <source>
        <dbReference type="Proteomes" id="UP000472264"/>
    </source>
</evidence>
<reference evidence="2" key="2">
    <citation type="submission" date="2025-08" db="UniProtKB">
        <authorList>
            <consortium name="Ensembl"/>
        </authorList>
    </citation>
    <scope>IDENTIFICATION</scope>
</reference>
<sequence length="270" mass="30449">MRRWSTLAKNTTVLVRLERGGGLSTVCVCGETTTTTDKDDDDDEGRTAVCARWLRSKRLCSTITATMVDLQGALTHTGPSPSDVMSAARSGFSRLLDLLLDQSDEALYRLDVETLSGRLRLGLDRLTPPQANVKALVSTLQQQFLLFSQRLHSAEVERRSLRLEVASLKKGLERGDTSRTVPVGRFHSVCVELRQALDREQEAQTLIQEQSSQLHTLQQQVNTHTYELTDTQHTLSQTTQVHCYPLEILFLTQERRFRLLQRKVPLMCLG</sequence>
<reference evidence="2" key="1">
    <citation type="submission" date="2021-04" db="EMBL/GenBank/DDBJ databases">
        <authorList>
            <consortium name="Wellcome Sanger Institute Data Sharing"/>
        </authorList>
    </citation>
    <scope>NUCLEOTIDE SEQUENCE [LARGE SCALE GENOMIC DNA]</scope>
</reference>
<dbReference type="Ensembl" id="ENSENLT00000014667.1">
    <property type="protein sequence ID" value="ENSENLP00000014089.1"/>
    <property type="gene ID" value="ENSENLG00000006634.1"/>
</dbReference>
<dbReference type="PANTHER" id="PTHR37476">
    <property type="entry name" value="COILED-COIL DOMAIN-CONTAINING PROTEIN 171"/>
    <property type="match status" value="1"/>
</dbReference>
<dbReference type="AlphaFoldDB" id="A0A665U4N2"/>
<dbReference type="Proteomes" id="UP000472264">
    <property type="component" value="Chromosome 18"/>
</dbReference>
<keyword evidence="1" id="KW-0175">Coiled coil</keyword>
<protein>
    <submittedName>
        <fullName evidence="2">Uncharacterized protein</fullName>
    </submittedName>
</protein>
<feature type="coiled-coil region" evidence="1">
    <location>
        <begin position="193"/>
        <end position="220"/>
    </location>
</feature>